<evidence type="ECO:0000256" key="2">
    <source>
        <dbReference type="ARBA" id="ARBA00006270"/>
    </source>
</evidence>
<dbReference type="SMART" id="SM00173">
    <property type="entry name" value="RAS"/>
    <property type="match status" value="1"/>
</dbReference>
<evidence type="ECO:0000313" key="6">
    <source>
        <dbReference type="EMBL" id="CAD8046552.1"/>
    </source>
</evidence>
<comment type="caution">
    <text evidence="6">The sequence shown here is derived from an EMBL/GenBank/DDBJ whole genome shotgun (WGS) entry which is preliminary data.</text>
</comment>
<dbReference type="Pfam" id="PF00071">
    <property type="entry name" value="Ras"/>
    <property type="match status" value="1"/>
</dbReference>
<dbReference type="InterPro" id="IPR050209">
    <property type="entry name" value="Rab_GTPases_membrane_traffic"/>
</dbReference>
<dbReference type="GO" id="GO:0003924">
    <property type="term" value="F:GTPase activity"/>
    <property type="evidence" value="ECO:0007669"/>
    <property type="project" value="InterPro"/>
</dbReference>
<dbReference type="PANTHER" id="PTHR47979">
    <property type="entry name" value="DRAB11-RELATED"/>
    <property type="match status" value="1"/>
</dbReference>
<dbReference type="CDD" id="cd00154">
    <property type="entry name" value="Rab"/>
    <property type="match status" value="1"/>
</dbReference>
<dbReference type="GO" id="GO:0005525">
    <property type="term" value="F:GTP binding"/>
    <property type="evidence" value="ECO:0007669"/>
    <property type="project" value="InterPro"/>
</dbReference>
<name>A0A8S1JV85_PARPR</name>
<keyword evidence="7" id="KW-1185">Reference proteome</keyword>
<comment type="similarity">
    <text evidence="2">Belongs to the small GTPase superfamily. Rab family.</text>
</comment>
<dbReference type="NCBIfam" id="TIGR00231">
    <property type="entry name" value="small_GTP"/>
    <property type="match status" value="1"/>
</dbReference>
<protein>
    <submittedName>
        <fullName evidence="6">Uncharacterized protein</fullName>
    </submittedName>
</protein>
<dbReference type="PROSITE" id="PS51419">
    <property type="entry name" value="RAB"/>
    <property type="match status" value="1"/>
</dbReference>
<dbReference type="InterPro" id="IPR005225">
    <property type="entry name" value="Small_GTP-bd"/>
</dbReference>
<feature type="region of interest" description="Disordered" evidence="5">
    <location>
        <begin position="204"/>
        <end position="226"/>
    </location>
</feature>
<evidence type="ECO:0000256" key="3">
    <source>
        <dbReference type="ARBA" id="ARBA00022741"/>
    </source>
</evidence>
<dbReference type="SMART" id="SM00174">
    <property type="entry name" value="RHO"/>
    <property type="match status" value="1"/>
</dbReference>
<dbReference type="OMA" id="HEEYALF"/>
<evidence type="ECO:0000313" key="7">
    <source>
        <dbReference type="Proteomes" id="UP000688137"/>
    </source>
</evidence>
<reference evidence="6" key="1">
    <citation type="submission" date="2021-01" db="EMBL/GenBank/DDBJ databases">
        <authorList>
            <consortium name="Genoscope - CEA"/>
            <person name="William W."/>
        </authorList>
    </citation>
    <scope>NUCLEOTIDE SEQUENCE</scope>
</reference>
<dbReference type="SMART" id="SM00175">
    <property type="entry name" value="RAB"/>
    <property type="match status" value="1"/>
</dbReference>
<dbReference type="AlphaFoldDB" id="A0A8S1JV85"/>
<evidence type="ECO:0000256" key="4">
    <source>
        <dbReference type="ARBA" id="ARBA00023136"/>
    </source>
</evidence>
<gene>
    <name evidence="6" type="ORF">PPRIM_AZ9-3.1.T0100447</name>
</gene>
<dbReference type="SMART" id="SM00176">
    <property type="entry name" value="RAN"/>
    <property type="match status" value="1"/>
</dbReference>
<comment type="subcellular location">
    <subcellularLocation>
        <location evidence="1">Endomembrane system</location>
    </subcellularLocation>
</comment>
<evidence type="ECO:0000256" key="5">
    <source>
        <dbReference type="SAM" id="MobiDB-lite"/>
    </source>
</evidence>
<dbReference type="PROSITE" id="PS51420">
    <property type="entry name" value="RHO"/>
    <property type="match status" value="1"/>
</dbReference>
<dbReference type="Proteomes" id="UP000688137">
    <property type="component" value="Unassembled WGS sequence"/>
</dbReference>
<dbReference type="GO" id="GO:0012505">
    <property type="term" value="C:endomembrane system"/>
    <property type="evidence" value="ECO:0007669"/>
    <property type="project" value="UniProtKB-SubCell"/>
</dbReference>
<keyword evidence="3" id="KW-0547">Nucleotide-binding</keyword>
<dbReference type="EMBL" id="CAJJDM010000007">
    <property type="protein sequence ID" value="CAD8046552.1"/>
    <property type="molecule type" value="Genomic_DNA"/>
</dbReference>
<organism evidence="6 7">
    <name type="scientific">Paramecium primaurelia</name>
    <dbReference type="NCBI Taxonomy" id="5886"/>
    <lineage>
        <taxon>Eukaryota</taxon>
        <taxon>Sar</taxon>
        <taxon>Alveolata</taxon>
        <taxon>Ciliophora</taxon>
        <taxon>Intramacronucleata</taxon>
        <taxon>Oligohymenophorea</taxon>
        <taxon>Peniculida</taxon>
        <taxon>Parameciidae</taxon>
        <taxon>Paramecium</taxon>
    </lineage>
</organism>
<dbReference type="InterPro" id="IPR001806">
    <property type="entry name" value="Small_GTPase"/>
</dbReference>
<dbReference type="PROSITE" id="PS51421">
    <property type="entry name" value="RAS"/>
    <property type="match status" value="1"/>
</dbReference>
<proteinExistence type="inferred from homology"/>
<sequence>MNIYNYLFKFIIVGDTNVGKSCLLLQFTDSRFRNEHDATIGVEFGSRNLKINDKQIKLQIWDTAGQESFKSITRSYYRGSIGGILVFDVTSRQSFEDLQKWYQEIQGYACDKIEMVIVGNKIDLEERREVQTEEARKYAQKQGFAYFETSAKTGENVDNVFETMANQVLKKIDSGEIDPTQEVYGIKIGSIGIKKKNDVVQPREQPKAQLVTTNQTQQQQKNEGCC</sequence>
<evidence type="ECO:0000256" key="1">
    <source>
        <dbReference type="ARBA" id="ARBA00004308"/>
    </source>
</evidence>
<accession>A0A8S1JV85</accession>
<dbReference type="FunFam" id="3.40.50.300:FF:000586">
    <property type="entry name" value="Rab family GTPase"/>
    <property type="match status" value="1"/>
</dbReference>
<keyword evidence="4" id="KW-0472">Membrane</keyword>